<feature type="transmembrane region" description="Helical" evidence="7">
    <location>
        <begin position="807"/>
        <end position="828"/>
    </location>
</feature>
<evidence type="ECO:0000256" key="6">
    <source>
        <dbReference type="SAM" id="MobiDB-lite"/>
    </source>
</evidence>
<dbReference type="EMBL" id="CAUYUJ010019215">
    <property type="protein sequence ID" value="CAK0889473.1"/>
    <property type="molecule type" value="Genomic_DNA"/>
</dbReference>
<dbReference type="SUPFAM" id="SSF51445">
    <property type="entry name" value="(Trans)glycosidases"/>
    <property type="match status" value="1"/>
</dbReference>
<feature type="chain" id="PRO_5046648066" description="beta-glucosidase" evidence="8">
    <location>
        <begin position="26"/>
        <end position="849"/>
    </location>
</feature>
<dbReference type="InterPro" id="IPR002772">
    <property type="entry name" value="Glyco_hydro_3_C"/>
</dbReference>
<keyword evidence="8" id="KW-0732">Signal</keyword>
<evidence type="ECO:0000313" key="11">
    <source>
        <dbReference type="EMBL" id="CAK0889473.1"/>
    </source>
</evidence>
<evidence type="ECO:0000256" key="8">
    <source>
        <dbReference type="SAM" id="SignalP"/>
    </source>
</evidence>
<keyword evidence="4" id="KW-0378">Hydrolase</keyword>
<keyword evidence="7" id="KW-0472">Membrane</keyword>
<gene>
    <name evidence="11" type="ORF">PCOR1329_LOCUS69988</name>
</gene>
<evidence type="ECO:0000256" key="3">
    <source>
        <dbReference type="ARBA" id="ARBA00012744"/>
    </source>
</evidence>
<keyword evidence="12" id="KW-1185">Reference proteome</keyword>
<feature type="signal peptide" evidence="8">
    <location>
        <begin position="1"/>
        <end position="25"/>
    </location>
</feature>
<dbReference type="InterPro" id="IPR036881">
    <property type="entry name" value="Glyco_hydro_3_C_sf"/>
</dbReference>
<dbReference type="PANTHER" id="PTHR42715:SF10">
    <property type="entry name" value="BETA-GLUCOSIDASE"/>
    <property type="match status" value="1"/>
</dbReference>
<dbReference type="Pfam" id="PF00933">
    <property type="entry name" value="Glyco_hydro_3"/>
    <property type="match status" value="1"/>
</dbReference>
<dbReference type="InterPro" id="IPR017853">
    <property type="entry name" value="GH"/>
</dbReference>
<feature type="region of interest" description="Disordered" evidence="6">
    <location>
        <begin position="422"/>
        <end position="442"/>
    </location>
</feature>
<evidence type="ECO:0000259" key="10">
    <source>
        <dbReference type="Pfam" id="PF01915"/>
    </source>
</evidence>
<evidence type="ECO:0000313" key="12">
    <source>
        <dbReference type="Proteomes" id="UP001189429"/>
    </source>
</evidence>
<dbReference type="InterPro" id="IPR050288">
    <property type="entry name" value="Cellulose_deg_GH3"/>
</dbReference>
<evidence type="ECO:0000256" key="2">
    <source>
        <dbReference type="ARBA" id="ARBA00005336"/>
    </source>
</evidence>
<keyword evidence="7" id="KW-1133">Transmembrane helix</keyword>
<dbReference type="InterPro" id="IPR001764">
    <property type="entry name" value="Glyco_hydro_3_N"/>
</dbReference>
<comment type="caution">
    <text evidence="11">The sequence shown here is derived from an EMBL/GenBank/DDBJ whole genome shotgun (WGS) entry which is preliminary data.</text>
</comment>
<dbReference type="InterPro" id="IPR036962">
    <property type="entry name" value="Glyco_hydro_3_N_sf"/>
</dbReference>
<keyword evidence="5" id="KW-0326">Glycosidase</keyword>
<evidence type="ECO:0000256" key="7">
    <source>
        <dbReference type="SAM" id="Phobius"/>
    </source>
</evidence>
<feature type="domain" description="Glycoside hydrolase family 3 N-terminal" evidence="9">
    <location>
        <begin position="64"/>
        <end position="336"/>
    </location>
</feature>
<protein>
    <recommendedName>
        <fullName evidence="3">beta-glucosidase</fullName>
        <ecNumber evidence="3">3.2.1.21</ecNumber>
    </recommendedName>
</protein>
<dbReference type="Gene3D" id="3.20.20.300">
    <property type="entry name" value="Glycoside hydrolase, family 3, N-terminal domain"/>
    <property type="match status" value="1"/>
</dbReference>
<evidence type="ECO:0000256" key="4">
    <source>
        <dbReference type="ARBA" id="ARBA00022801"/>
    </source>
</evidence>
<reference evidence="11" key="1">
    <citation type="submission" date="2023-10" db="EMBL/GenBank/DDBJ databases">
        <authorList>
            <person name="Chen Y."/>
            <person name="Shah S."/>
            <person name="Dougan E. K."/>
            <person name="Thang M."/>
            <person name="Chan C."/>
        </authorList>
    </citation>
    <scope>NUCLEOTIDE SEQUENCE [LARGE SCALE GENOMIC DNA]</scope>
</reference>
<dbReference type="Gene3D" id="3.40.50.1700">
    <property type="entry name" value="Glycoside hydrolase family 3 C-terminal domain"/>
    <property type="match status" value="1"/>
</dbReference>
<sequence>MPSPGTMAARPALIVSAALVAAATASSECSVGDVDCLLEKLTLDEKLQFFAGDLDAIDHISGVKRLGIPDINMGDGPNGVANTIAGTATSFPCNLAAGDTFDQQVIRKYAQAMAKEFKAKGKNQILGPGSNLARISLCGRQDEYMGGDDPLLSAESVRAFVKGALDEHVMVMVKHFLHNEQETNRNDWSADPDVKTSMEIYMQPFLAGIEAGAAALMCAYNQVNEMHACKHKGIMQAAKKAGDAFWIASDWGAVYSDAADGGIVDYINAGMDMEMGTFDTADCDGHMSDDVKETEYGAEGYCNKGYYMLQDAMKGLVNSGKVSKERVDETVGRILRALNTAGLLDPDVQAEFPTYAEKDLHSKWYGPLAQKDVRTSESRLVAQEVATKAMVLLQNSGGLLPLAASARVEMYGCGEEVHFRAESGSAAGTEPNIPSSDERCKPDGKTACPYPDDAVTAAGVSLKAFGLEDGENGPQDPDAVTVVCLVPASKNSEGTDRENLDLDGAADFPFEKFDNVVVYVVAGGPVLMPFASQVDAILYSSLPGEMGGAAFADVLLGKASPSGHLSLTMPESEKQTISPTESSDAYNEGWRFGYRGYGAKGELPNFAFGWGLSYLEEIEILQANISTTTSDGRVKFRYRLVLRAPNSAPQQVTEAGQVVQLYVQHLKPEARPFKQLAGFGKAQNLVGVKDAVVDIVVDPPKVWDTEGGTGDGWDGTWKPVVDYKLFVSLHGVEHAVELYHVTHNEGNTNANLLADLPIKFVQADAVAERAKARGLEPPAAMLSRYEEGKLRGQHNLLATGRSSLRPLFLAGVATAAATATLLAASVAWRARQRRQSMELDPLIADYSTQ</sequence>
<comment type="similarity">
    <text evidence="2">Belongs to the glycosyl hydrolase 3 family.</text>
</comment>
<comment type="catalytic activity">
    <reaction evidence="1">
        <text>Hydrolysis of terminal, non-reducing beta-D-glucosyl residues with release of beta-D-glucose.</text>
        <dbReference type="EC" id="3.2.1.21"/>
    </reaction>
</comment>
<evidence type="ECO:0000259" key="9">
    <source>
        <dbReference type="Pfam" id="PF00933"/>
    </source>
</evidence>
<dbReference type="Pfam" id="PF01915">
    <property type="entry name" value="Glyco_hydro_3_C"/>
    <property type="match status" value="1"/>
</dbReference>
<proteinExistence type="inferred from homology"/>
<name>A0ABN9WRU8_9DINO</name>
<evidence type="ECO:0000256" key="1">
    <source>
        <dbReference type="ARBA" id="ARBA00000448"/>
    </source>
</evidence>
<evidence type="ECO:0000256" key="5">
    <source>
        <dbReference type="ARBA" id="ARBA00023295"/>
    </source>
</evidence>
<dbReference type="Proteomes" id="UP001189429">
    <property type="component" value="Unassembled WGS sequence"/>
</dbReference>
<accession>A0ABN9WRU8</accession>
<keyword evidence="7" id="KW-0812">Transmembrane</keyword>
<dbReference type="PRINTS" id="PR00133">
    <property type="entry name" value="GLHYDRLASE3"/>
</dbReference>
<dbReference type="EC" id="3.2.1.21" evidence="3"/>
<dbReference type="PANTHER" id="PTHR42715">
    <property type="entry name" value="BETA-GLUCOSIDASE"/>
    <property type="match status" value="1"/>
</dbReference>
<organism evidence="11 12">
    <name type="scientific">Prorocentrum cordatum</name>
    <dbReference type="NCBI Taxonomy" id="2364126"/>
    <lineage>
        <taxon>Eukaryota</taxon>
        <taxon>Sar</taxon>
        <taxon>Alveolata</taxon>
        <taxon>Dinophyceae</taxon>
        <taxon>Prorocentrales</taxon>
        <taxon>Prorocentraceae</taxon>
        <taxon>Prorocentrum</taxon>
    </lineage>
</organism>
<feature type="domain" description="Glycoside hydrolase family 3 C-terminal" evidence="10">
    <location>
        <begin position="390"/>
        <end position="614"/>
    </location>
</feature>
<dbReference type="SUPFAM" id="SSF52279">
    <property type="entry name" value="Beta-D-glucan exohydrolase, C-terminal domain"/>
    <property type="match status" value="1"/>
</dbReference>